<keyword evidence="4" id="KW-0479">Metal-binding</keyword>
<dbReference type="GO" id="GO:0004497">
    <property type="term" value="F:monooxygenase activity"/>
    <property type="evidence" value="ECO:0007669"/>
    <property type="project" value="UniProtKB-KW"/>
</dbReference>
<evidence type="ECO:0000256" key="6">
    <source>
        <dbReference type="ARBA" id="ARBA00023004"/>
    </source>
</evidence>
<keyword evidence="6" id="KW-0408">Iron</keyword>
<name>A0A8X8BFT1_BRACI</name>
<dbReference type="Pfam" id="PF00067">
    <property type="entry name" value="p450"/>
    <property type="match status" value="1"/>
</dbReference>
<dbReference type="Proteomes" id="UP000886595">
    <property type="component" value="Unassembled WGS sequence"/>
</dbReference>
<proteinExistence type="inferred from homology"/>
<dbReference type="GO" id="GO:0020037">
    <property type="term" value="F:heme binding"/>
    <property type="evidence" value="ECO:0007669"/>
    <property type="project" value="InterPro"/>
</dbReference>
<keyword evidence="3" id="KW-0349">Heme</keyword>
<dbReference type="EMBL" id="JAAMPC010000001">
    <property type="protein sequence ID" value="KAG2332232.1"/>
    <property type="molecule type" value="Genomic_DNA"/>
</dbReference>
<keyword evidence="5" id="KW-0560">Oxidoreductase</keyword>
<dbReference type="PANTHER" id="PTHR24296">
    <property type="entry name" value="CYTOCHROME P450"/>
    <property type="match status" value="1"/>
</dbReference>
<dbReference type="GO" id="GO:0005506">
    <property type="term" value="F:iron ion binding"/>
    <property type="evidence" value="ECO:0007669"/>
    <property type="project" value="InterPro"/>
</dbReference>
<dbReference type="InterPro" id="IPR036396">
    <property type="entry name" value="Cyt_P450_sf"/>
</dbReference>
<evidence type="ECO:0000313" key="8">
    <source>
        <dbReference type="EMBL" id="KAG2332232.1"/>
    </source>
</evidence>
<evidence type="ECO:0000256" key="3">
    <source>
        <dbReference type="ARBA" id="ARBA00022617"/>
    </source>
</evidence>
<evidence type="ECO:0000313" key="9">
    <source>
        <dbReference type="Proteomes" id="UP000886595"/>
    </source>
</evidence>
<evidence type="ECO:0000256" key="4">
    <source>
        <dbReference type="ARBA" id="ARBA00022723"/>
    </source>
</evidence>
<organism evidence="8 9">
    <name type="scientific">Brassica carinata</name>
    <name type="common">Ethiopian mustard</name>
    <name type="synonym">Abyssinian cabbage</name>
    <dbReference type="NCBI Taxonomy" id="52824"/>
    <lineage>
        <taxon>Eukaryota</taxon>
        <taxon>Viridiplantae</taxon>
        <taxon>Streptophyta</taxon>
        <taxon>Embryophyta</taxon>
        <taxon>Tracheophyta</taxon>
        <taxon>Spermatophyta</taxon>
        <taxon>Magnoliopsida</taxon>
        <taxon>eudicotyledons</taxon>
        <taxon>Gunneridae</taxon>
        <taxon>Pentapetalae</taxon>
        <taxon>rosids</taxon>
        <taxon>malvids</taxon>
        <taxon>Brassicales</taxon>
        <taxon>Brassicaceae</taxon>
        <taxon>Brassiceae</taxon>
        <taxon>Brassica</taxon>
    </lineage>
</organism>
<dbReference type="OrthoDB" id="1896685at2759"/>
<keyword evidence="7" id="KW-0503">Monooxygenase</keyword>
<evidence type="ECO:0000256" key="1">
    <source>
        <dbReference type="ARBA" id="ARBA00001971"/>
    </source>
</evidence>
<evidence type="ECO:0000256" key="5">
    <source>
        <dbReference type="ARBA" id="ARBA00023002"/>
    </source>
</evidence>
<dbReference type="Gene3D" id="1.10.630.10">
    <property type="entry name" value="Cytochrome P450"/>
    <property type="match status" value="1"/>
</dbReference>
<comment type="similarity">
    <text evidence="2">Belongs to the cytochrome P450 family.</text>
</comment>
<dbReference type="GO" id="GO:0016705">
    <property type="term" value="F:oxidoreductase activity, acting on paired donors, with incorporation or reduction of molecular oxygen"/>
    <property type="evidence" value="ECO:0007669"/>
    <property type="project" value="InterPro"/>
</dbReference>
<accession>A0A8X8BFT1</accession>
<evidence type="ECO:0008006" key="10">
    <source>
        <dbReference type="Google" id="ProtNLM"/>
    </source>
</evidence>
<reference evidence="8 9" key="1">
    <citation type="submission" date="2020-02" db="EMBL/GenBank/DDBJ databases">
        <authorList>
            <person name="Ma Q."/>
            <person name="Huang Y."/>
            <person name="Song X."/>
            <person name="Pei D."/>
        </authorList>
    </citation>
    <scope>NUCLEOTIDE SEQUENCE [LARGE SCALE GENOMIC DNA]</scope>
    <source>
        <strain evidence="8">Sxm20200214</strain>
        <tissue evidence="8">Leaf</tissue>
    </source>
</reference>
<protein>
    <recommendedName>
        <fullName evidence="10">Cytochrome P450</fullName>
    </recommendedName>
</protein>
<evidence type="ECO:0000256" key="2">
    <source>
        <dbReference type="ARBA" id="ARBA00010617"/>
    </source>
</evidence>
<comment type="cofactor">
    <cofactor evidence="1">
        <name>heme</name>
        <dbReference type="ChEBI" id="CHEBI:30413"/>
    </cofactor>
</comment>
<gene>
    <name evidence="8" type="ORF">Bca52824_003412</name>
</gene>
<comment type="caution">
    <text evidence="8">The sequence shown here is derived from an EMBL/GenBank/DDBJ whole genome shotgun (WGS) entry which is preliminary data.</text>
</comment>
<dbReference type="SUPFAM" id="SSF48264">
    <property type="entry name" value="Cytochrome P450"/>
    <property type="match status" value="1"/>
</dbReference>
<dbReference type="AlphaFoldDB" id="A0A8X8BFT1"/>
<evidence type="ECO:0000256" key="7">
    <source>
        <dbReference type="ARBA" id="ARBA00023033"/>
    </source>
</evidence>
<keyword evidence="9" id="KW-1185">Reference proteome</keyword>
<sequence>MNFSYKFMAFNASPRACLGKHLALSQLQMKIVAVKIIQNYDIKITKGHKIEAATRLTLRSLRMKHGLSVTVTKKI</sequence>
<dbReference type="InterPro" id="IPR001128">
    <property type="entry name" value="Cyt_P450"/>
</dbReference>